<reference evidence="15" key="1">
    <citation type="journal article" name="DNA Res.">
        <title>The physiological potential of anammox bacteria as revealed by their core genome structure.</title>
        <authorList>
            <person name="Okubo T."/>
            <person name="Toyoda A."/>
            <person name="Fukuhara K."/>
            <person name="Uchiyama I."/>
            <person name="Harigaya Y."/>
            <person name="Kuroiwa M."/>
            <person name="Suzuki T."/>
            <person name="Murakami Y."/>
            <person name="Suwa Y."/>
            <person name="Takami H."/>
        </authorList>
    </citation>
    <scope>NUCLEOTIDE SEQUENCE</scope>
    <source>
        <strain evidence="15">317325-3</strain>
    </source>
</reference>
<dbReference type="InterPro" id="IPR004358">
    <property type="entry name" value="Sig_transdc_His_kin-like_C"/>
</dbReference>
<evidence type="ECO:0000313" key="15">
    <source>
        <dbReference type="EMBL" id="BBO22174.1"/>
    </source>
</evidence>
<dbReference type="CDD" id="cd17546">
    <property type="entry name" value="REC_hyHK_CKI1_RcsC-like"/>
    <property type="match status" value="1"/>
</dbReference>
<accession>A0A809SCD0</accession>
<evidence type="ECO:0000256" key="9">
    <source>
        <dbReference type="PROSITE-ProRule" id="PRU00110"/>
    </source>
</evidence>
<dbReference type="SUPFAM" id="SSF47226">
    <property type="entry name" value="Histidine-containing phosphotransfer domain, HPT domain"/>
    <property type="match status" value="5"/>
</dbReference>
<dbReference type="Gene3D" id="1.20.120.160">
    <property type="entry name" value="HPT domain"/>
    <property type="match status" value="4"/>
</dbReference>
<proteinExistence type="predicted"/>
<gene>
    <name evidence="15" type="ORF">DSYM_28730</name>
</gene>
<dbReference type="InterPro" id="IPR011006">
    <property type="entry name" value="CheY-like_superfamily"/>
</dbReference>
<dbReference type="SMART" id="SM00387">
    <property type="entry name" value="HATPase_c"/>
    <property type="match status" value="1"/>
</dbReference>
<dbReference type="GO" id="GO:0005737">
    <property type="term" value="C:cytoplasm"/>
    <property type="evidence" value="ECO:0007669"/>
    <property type="project" value="InterPro"/>
</dbReference>
<evidence type="ECO:0000256" key="1">
    <source>
        <dbReference type="ARBA" id="ARBA00000085"/>
    </source>
</evidence>
<dbReference type="SUPFAM" id="SSF55874">
    <property type="entry name" value="ATPase domain of HSP90 chaperone/DNA topoisomerase II/histidine kinase"/>
    <property type="match status" value="1"/>
</dbReference>
<dbReference type="PANTHER" id="PTHR43395:SF8">
    <property type="entry name" value="HISTIDINE KINASE"/>
    <property type="match status" value="1"/>
</dbReference>
<feature type="modified residue" description="Phosphohistidine" evidence="9">
    <location>
        <position position="918"/>
    </location>
</feature>
<dbReference type="Pfam" id="PF00072">
    <property type="entry name" value="Response_reg"/>
    <property type="match status" value="1"/>
</dbReference>
<dbReference type="GO" id="GO:0000155">
    <property type="term" value="F:phosphorelay sensor kinase activity"/>
    <property type="evidence" value="ECO:0007669"/>
    <property type="project" value="InterPro"/>
</dbReference>
<dbReference type="EMBL" id="AP021857">
    <property type="protein sequence ID" value="BBO22174.1"/>
    <property type="molecule type" value="Genomic_DNA"/>
</dbReference>
<name>A0A809SCD0_9PROT</name>
<dbReference type="FunFam" id="3.30.565.10:FF:000016">
    <property type="entry name" value="Chemotaxis protein CheA, putative"/>
    <property type="match status" value="1"/>
</dbReference>
<dbReference type="Pfam" id="PF26379">
    <property type="entry name" value="FimL_2nd"/>
    <property type="match status" value="1"/>
</dbReference>
<dbReference type="SUPFAM" id="SSF50341">
    <property type="entry name" value="CheW-like"/>
    <property type="match status" value="1"/>
</dbReference>
<dbReference type="PRINTS" id="PR00344">
    <property type="entry name" value="BCTRLSENSOR"/>
</dbReference>
<feature type="modified residue" description="Phosphohistidine" evidence="9">
    <location>
        <position position="723"/>
    </location>
</feature>
<evidence type="ECO:0000256" key="8">
    <source>
        <dbReference type="ARBA" id="ARBA00035100"/>
    </source>
</evidence>
<evidence type="ECO:0000259" key="12">
    <source>
        <dbReference type="PROSITE" id="PS50110"/>
    </source>
</evidence>
<dbReference type="CDD" id="cd00088">
    <property type="entry name" value="HPT"/>
    <property type="match status" value="2"/>
</dbReference>
<dbReference type="SMART" id="SM00448">
    <property type="entry name" value="REC"/>
    <property type="match status" value="1"/>
</dbReference>
<protein>
    <recommendedName>
        <fullName evidence="3">Chemotaxis protein CheA</fullName>
        <ecNumber evidence="2">2.7.13.3</ecNumber>
    </recommendedName>
</protein>
<dbReference type="Gene3D" id="3.30.565.10">
    <property type="entry name" value="Histidine kinase-like ATPase, C-terminal domain"/>
    <property type="match status" value="1"/>
</dbReference>
<evidence type="ECO:0000259" key="11">
    <source>
        <dbReference type="PROSITE" id="PS50109"/>
    </source>
</evidence>
<feature type="domain" description="Response regulatory" evidence="12">
    <location>
        <begin position="1741"/>
        <end position="1857"/>
    </location>
</feature>
<feature type="modified residue" description="Phosphohistidine" evidence="9">
    <location>
        <position position="1158"/>
    </location>
</feature>
<dbReference type="Pfam" id="PF01584">
    <property type="entry name" value="CheW"/>
    <property type="match status" value="1"/>
</dbReference>
<dbReference type="SMART" id="SM01231">
    <property type="entry name" value="H-kinase_dim"/>
    <property type="match status" value="1"/>
</dbReference>
<dbReference type="PANTHER" id="PTHR43395">
    <property type="entry name" value="SENSOR HISTIDINE KINASE CHEA"/>
    <property type="match status" value="1"/>
</dbReference>
<dbReference type="SUPFAM" id="SSF52172">
    <property type="entry name" value="CheY-like"/>
    <property type="match status" value="1"/>
</dbReference>
<keyword evidence="7" id="KW-0902">Two-component regulatory system</keyword>
<dbReference type="InterPro" id="IPR005467">
    <property type="entry name" value="His_kinase_dom"/>
</dbReference>
<comment type="catalytic activity">
    <reaction evidence="1">
        <text>ATP + protein L-histidine = ADP + protein N-phospho-L-histidine.</text>
        <dbReference type="EC" id="2.7.13.3"/>
    </reaction>
</comment>
<dbReference type="InterPro" id="IPR008207">
    <property type="entry name" value="Sig_transdc_His_kin_Hpt_dom"/>
</dbReference>
<feature type="domain" description="HPt" evidence="14">
    <location>
        <begin position="676"/>
        <end position="783"/>
    </location>
</feature>
<evidence type="ECO:0000256" key="2">
    <source>
        <dbReference type="ARBA" id="ARBA00012438"/>
    </source>
</evidence>
<dbReference type="SMART" id="SM00260">
    <property type="entry name" value="CheW"/>
    <property type="match status" value="1"/>
</dbReference>
<dbReference type="PROSITE" id="PS50894">
    <property type="entry name" value="HPT"/>
    <property type="match status" value="3"/>
</dbReference>
<evidence type="ECO:0000256" key="5">
    <source>
        <dbReference type="ARBA" id="ARBA00022679"/>
    </source>
</evidence>
<dbReference type="Gene3D" id="3.40.50.2300">
    <property type="match status" value="1"/>
</dbReference>
<dbReference type="PROSITE" id="PS50110">
    <property type="entry name" value="RESPONSE_REGULATORY"/>
    <property type="match status" value="1"/>
</dbReference>
<feature type="domain" description="HPt" evidence="14">
    <location>
        <begin position="873"/>
        <end position="975"/>
    </location>
</feature>
<dbReference type="Proteomes" id="UP000662914">
    <property type="component" value="Chromosome"/>
</dbReference>
<organism evidence="15 16">
    <name type="scientific">Candidatus Desulfobacillus denitrificans</name>
    <dbReference type="NCBI Taxonomy" id="2608985"/>
    <lineage>
        <taxon>Bacteria</taxon>
        <taxon>Pseudomonadati</taxon>
        <taxon>Pseudomonadota</taxon>
        <taxon>Betaproteobacteria</taxon>
        <taxon>Candidatus Desulfobacillus</taxon>
    </lineage>
</organism>
<dbReference type="InterPro" id="IPR004105">
    <property type="entry name" value="CheA-like_dim"/>
</dbReference>
<dbReference type="Gene3D" id="2.30.30.40">
    <property type="entry name" value="SH3 Domains"/>
    <property type="match status" value="1"/>
</dbReference>
<dbReference type="Pfam" id="PF02518">
    <property type="entry name" value="HATPase_c"/>
    <property type="match status" value="1"/>
</dbReference>
<comment type="function">
    <text evidence="8">Involved in the transmission of sensory signals from the chemoreceptors to the flagellar motors. CheA is autophosphorylated; it can transfer its phosphate group to either CheB or CheY.</text>
</comment>
<evidence type="ECO:0000256" key="10">
    <source>
        <dbReference type="PROSITE-ProRule" id="PRU00169"/>
    </source>
</evidence>
<dbReference type="KEGG" id="ddz:DSYM_28730"/>
<dbReference type="InterPro" id="IPR036641">
    <property type="entry name" value="HPT_dom_sf"/>
</dbReference>
<feature type="domain" description="HPt" evidence="14">
    <location>
        <begin position="1111"/>
        <end position="1214"/>
    </location>
</feature>
<dbReference type="InterPro" id="IPR051315">
    <property type="entry name" value="Bact_Chemotaxis_CheA"/>
</dbReference>
<dbReference type="InterPro" id="IPR036890">
    <property type="entry name" value="HATPase_C_sf"/>
</dbReference>
<feature type="domain" description="Histidine kinase" evidence="11">
    <location>
        <begin position="1325"/>
        <end position="1580"/>
    </location>
</feature>
<feature type="modified residue" description="4-aspartylphosphate" evidence="10">
    <location>
        <position position="1790"/>
    </location>
</feature>
<keyword evidence="5" id="KW-0808">Transferase</keyword>
<dbReference type="InterPro" id="IPR002545">
    <property type="entry name" value="CheW-lke_dom"/>
</dbReference>
<dbReference type="InterPro" id="IPR001789">
    <property type="entry name" value="Sig_transdc_resp-reg_receiver"/>
</dbReference>
<dbReference type="InterPro" id="IPR036061">
    <property type="entry name" value="CheW-like_dom_sf"/>
</dbReference>
<keyword evidence="6" id="KW-0418">Kinase</keyword>
<evidence type="ECO:0000313" key="16">
    <source>
        <dbReference type="Proteomes" id="UP000662914"/>
    </source>
</evidence>
<evidence type="ECO:0000256" key="4">
    <source>
        <dbReference type="ARBA" id="ARBA00022553"/>
    </source>
</evidence>
<feature type="domain" description="CheW-like" evidence="13">
    <location>
        <begin position="1582"/>
        <end position="1717"/>
    </location>
</feature>
<keyword evidence="4 10" id="KW-0597">Phosphoprotein</keyword>
<dbReference type="InterPro" id="IPR058661">
    <property type="entry name" value="FimL_2nd"/>
</dbReference>
<dbReference type="SMART" id="SM00073">
    <property type="entry name" value="HPT"/>
    <property type="match status" value="4"/>
</dbReference>
<evidence type="ECO:0000256" key="3">
    <source>
        <dbReference type="ARBA" id="ARBA00021495"/>
    </source>
</evidence>
<evidence type="ECO:0000256" key="7">
    <source>
        <dbReference type="ARBA" id="ARBA00023012"/>
    </source>
</evidence>
<evidence type="ECO:0000259" key="14">
    <source>
        <dbReference type="PROSITE" id="PS50894"/>
    </source>
</evidence>
<sequence length="1865" mass="201594">MAATTDLDLGPLSWVKGEIDLALGRAHEALGKFVENPADSAQLKFARTHLHQAHGALSIVGLDGVTQFSEAIEQLLDDIEGGSVPATASSGELAQRAITAIRHYLDEVAGGMPNQPLKLLPAYRDLLAARGVERVASSDLFFPDISLRPPKRVEEPSQLSAADTARRLKAERARFERGFLRWLRDADDVAGITEMREAVAAIEATQALPAARAFWWITIALLDALAARQVPVDFQVKKLCARIDLQMRRLLEGSKTVAERLVRDALYFVAVANGGGAQVQQVKETYQLGALVPSRSEDIEPLRPVLRAMRDALVAAKEAWNKFCAGAAVALPQFHDNTVTLASKGGGLINDHLARLVAGIAEAAQWLRKDPLRQNDATAMEVATALLLAENALENYEQLGTDFPQQVETVIRRLAGLMRGETLADLSAPLLDEMSRRAQERLMMSQVAREILANLAQIEQSLDAFFRDTSHREELAALAGPLKQVEGALIILGQDKAVALLRDCEARIKEFANPDALPPQQEFEQVAHSLSGLGFFVEALQHGPADLDEILKPAHPKILPAEEEVAETPAPSVEEELEQQKREAQALAEALRDKPQDESVREDLKQHLETIRQDASLVADAKLEEEAKAALAALAGAPAEAMAGQVEEAIARVAPAAPVEVAAPSAETLRLAEAPSEEIDAELLAIFLEEAHEVLGTIGENLDLSRGEPHNHEYLTTIRRGFHTLKGSGRMVGLTDLGETAWAIEQVMNKWLQSEQDATPSLYRLIEEAHALFGAWVAQLEAGGGTHKDADGLMAMAGRVKVGEDILGAVTETAGEAGPALGPEALEIEEIAAEPAAAEAGGEIVLPELTEAPPLVEEVIEMPPADDSVSLGDLLISRSLYDMYVGESRGHLAVLRLDLNALKLTPQVPPEAMVRAAHTLAGISGTVGIDPVSRLASSLEHALLRLARGSQTCNSGQIGLLGTAISTLDAMLASVSEQRVPHGADGLAAELDEVARTTPPATFELSVVPPPETALAPAAEEEIVLEVPLEKAAAAETGLLEAPAEAALIEEPVLPEFEAAPTIEDEATAAPETRQPLPAAEPVPAPAPAAIVSETAEAAEAGAERRKLRLQDDLDEQLLPIFLEEAVDLIREIGIELRNWHANLQDAEAASTLARLLHTLKGSARMAGAMGMGELVHSMESRLENALSTQAITPQFLDELDTSFDRATFLLDGLQKRAAGVVEEPAEEQAVPSGVAAAPQPARMPAEEFEAEAAAVRAMLRVRADLVDRLVNEAGEMSISRSRIEGEMRALRGSLLDLTENVIRLRGQLREIEIQAESQMQSRMALAHEAHAEFDPLEFDRFTRFQEITRMMAESVNDVTTVQHALLRNLDHADAAITSQARQNRELSQALMGVRMIPFNSVADRLYRVVRQTAKELGKKANLDIRGGQVELDRSVLEKMTGPIEHLLRNAITHGLEEGPQRQAAGKPEIGEIGLTLSQEGNEIVIDMVDDGAGLDFERIRHKAIEQGLLAPDLHPEETALAELIFQPGFSTAKELTEIAGRGVGMDVVKAETAQLGGRVEVTSTAGKGARFRIYLPLTLAVAQALLVRVGGRTYAIPSVMVEQVMELKEAAVDRIRADGTAEWLGNRYPYYFLPRLLGDVYTLPEQQRRYSLLLLRAGAQRVSVQVDELRGNQEVVIKNIGPQLARVIGIAGATVLGDGEVVLILNPIALASRDFKVVAQAAEMPAAPAAEAPATPRLPTVMVVDDSLTVRKIAGRLLSREGYHVLTAKDGVDALEQLHDVVPDVMLVDIEMPRMDGFDLTRNVRGDARLKNVPIIMITSRTADKHRNYAKEIGVNHYLGKPYQEEELLGLIAGYARQRTTSAV</sequence>
<dbReference type="EC" id="2.7.13.3" evidence="2"/>
<evidence type="ECO:0000259" key="13">
    <source>
        <dbReference type="PROSITE" id="PS50851"/>
    </source>
</evidence>
<dbReference type="Pfam" id="PF01627">
    <property type="entry name" value="Hpt"/>
    <property type="match status" value="4"/>
</dbReference>
<dbReference type="InterPro" id="IPR003594">
    <property type="entry name" value="HATPase_dom"/>
</dbReference>
<dbReference type="GO" id="GO:0006935">
    <property type="term" value="P:chemotaxis"/>
    <property type="evidence" value="ECO:0007669"/>
    <property type="project" value="UniProtKB-KW"/>
</dbReference>
<dbReference type="PROSITE" id="PS50109">
    <property type="entry name" value="HIS_KIN"/>
    <property type="match status" value="1"/>
</dbReference>
<evidence type="ECO:0000256" key="6">
    <source>
        <dbReference type="ARBA" id="ARBA00022777"/>
    </source>
</evidence>
<dbReference type="PROSITE" id="PS50851">
    <property type="entry name" value="CHEW"/>
    <property type="match status" value="1"/>
</dbReference>